<evidence type="ECO:0000313" key="4">
    <source>
        <dbReference type="EMBL" id="MBL6818106.1"/>
    </source>
</evidence>
<accession>A0A937I8Z6</accession>
<organism evidence="4 5">
    <name type="scientific">SAR86 cluster bacterium</name>
    <dbReference type="NCBI Taxonomy" id="2030880"/>
    <lineage>
        <taxon>Bacteria</taxon>
        <taxon>Pseudomonadati</taxon>
        <taxon>Pseudomonadota</taxon>
        <taxon>Gammaproteobacteria</taxon>
        <taxon>SAR86 cluster</taxon>
    </lineage>
</organism>
<dbReference type="Proteomes" id="UP000711391">
    <property type="component" value="Unassembled WGS sequence"/>
</dbReference>
<evidence type="ECO:0000256" key="3">
    <source>
        <dbReference type="SAM" id="SignalP"/>
    </source>
</evidence>
<evidence type="ECO:0000256" key="2">
    <source>
        <dbReference type="SAM" id="Coils"/>
    </source>
</evidence>
<dbReference type="PROSITE" id="PS50005">
    <property type="entry name" value="TPR"/>
    <property type="match status" value="1"/>
</dbReference>
<proteinExistence type="predicted"/>
<feature type="coiled-coil region" evidence="2">
    <location>
        <begin position="21"/>
        <end position="55"/>
    </location>
</feature>
<keyword evidence="1" id="KW-0802">TPR repeat</keyword>
<gene>
    <name evidence="4" type="ORF">ISQ64_01725</name>
</gene>
<reference evidence="4" key="1">
    <citation type="submission" date="2020-10" db="EMBL/GenBank/DDBJ databases">
        <title>Microbiome of the Black Sea water column analyzed by genome centric metagenomics.</title>
        <authorList>
            <person name="Cabello-Yeves P.J."/>
            <person name="Callieri C."/>
            <person name="Picazo A."/>
            <person name="Mehrshad M."/>
            <person name="Haro-Moreno J.M."/>
            <person name="Roda-Garcia J."/>
            <person name="Dzembekova N."/>
            <person name="Slabakova V."/>
            <person name="Slabakova N."/>
            <person name="Moncheva S."/>
            <person name="Rodriguez-Valera F."/>
        </authorList>
    </citation>
    <scope>NUCLEOTIDE SEQUENCE</scope>
    <source>
        <strain evidence="4">BS307-5m-G50</strain>
    </source>
</reference>
<sequence length="218" mass="25190">MNFKTLLLSFILIASFNVFSQENENAQVDLLFLKIQELESEIAELRNIIESQDYLIQKLIKESVSSNEAVSTNETNLSDLPLDNNVKFSGIDDTKSKEEIYTAAIKSLEKQDLERASILFKYFVENFNDDEKSPLSYFWLGEIALIENNLDISNSYFLELVSIYPSHYRTPLAHKKIGDIFLKMNELDKAKDKYNYVIREYPNDTASSLALQLLKNME</sequence>
<dbReference type="Pfam" id="PF13174">
    <property type="entry name" value="TPR_6"/>
    <property type="match status" value="1"/>
</dbReference>
<feature type="signal peptide" evidence="3">
    <location>
        <begin position="1"/>
        <end position="20"/>
    </location>
</feature>
<dbReference type="Gene3D" id="1.25.40.10">
    <property type="entry name" value="Tetratricopeptide repeat domain"/>
    <property type="match status" value="1"/>
</dbReference>
<protein>
    <submittedName>
        <fullName evidence="4">Tol-pal system protein</fullName>
    </submittedName>
</protein>
<dbReference type="EMBL" id="JADHQD010000006">
    <property type="protein sequence ID" value="MBL6818106.1"/>
    <property type="molecule type" value="Genomic_DNA"/>
</dbReference>
<keyword evidence="3" id="KW-0732">Signal</keyword>
<comment type="caution">
    <text evidence="4">The sequence shown here is derived from an EMBL/GenBank/DDBJ whole genome shotgun (WGS) entry which is preliminary data.</text>
</comment>
<dbReference type="InterPro" id="IPR011990">
    <property type="entry name" value="TPR-like_helical_dom_sf"/>
</dbReference>
<dbReference type="SUPFAM" id="SSF48452">
    <property type="entry name" value="TPR-like"/>
    <property type="match status" value="1"/>
</dbReference>
<keyword evidence="2" id="KW-0175">Coiled coil</keyword>
<name>A0A937I8Z6_9GAMM</name>
<evidence type="ECO:0000256" key="1">
    <source>
        <dbReference type="PROSITE-ProRule" id="PRU00339"/>
    </source>
</evidence>
<evidence type="ECO:0000313" key="5">
    <source>
        <dbReference type="Proteomes" id="UP000711391"/>
    </source>
</evidence>
<feature type="repeat" description="TPR" evidence="1">
    <location>
        <begin position="171"/>
        <end position="204"/>
    </location>
</feature>
<feature type="chain" id="PRO_5037849976" evidence="3">
    <location>
        <begin position="21"/>
        <end position="218"/>
    </location>
</feature>
<dbReference type="AlphaFoldDB" id="A0A937I8Z6"/>
<dbReference type="InterPro" id="IPR019734">
    <property type="entry name" value="TPR_rpt"/>
</dbReference>